<evidence type="ECO:0000313" key="2">
    <source>
        <dbReference type="Proteomes" id="UP000092445"/>
    </source>
</evidence>
<keyword evidence="2" id="KW-1185">Reference proteome</keyword>
<dbReference type="Proteomes" id="UP000092445">
    <property type="component" value="Unassembled WGS sequence"/>
</dbReference>
<proteinExistence type="predicted"/>
<reference evidence="2" key="1">
    <citation type="submission" date="2014-03" db="EMBL/GenBank/DDBJ databases">
        <authorList>
            <person name="Aksoy S."/>
            <person name="Warren W."/>
            <person name="Wilson R.K."/>
        </authorList>
    </citation>
    <scope>NUCLEOTIDE SEQUENCE [LARGE SCALE GENOMIC DNA]</scope>
    <source>
        <strain evidence="2">IAEA</strain>
    </source>
</reference>
<sequence length="128" mass="14451">MKRLRDSHEMPFIVCSQSTTILQYFNEFHDDHDAGVECYQTRSSKRYKRSKSCLGDAQYTTASLSKNPPPTNAPVNVYSKRALFYNKKSSLLSLKLSPRSAPEVIPALFFFPAPNDFVLPNEVSSIIG</sequence>
<dbReference type="AlphaFoldDB" id="A0A1A9ZPL4"/>
<evidence type="ECO:0000313" key="1">
    <source>
        <dbReference type="EnsemblMetazoa" id="GPAI021074-PA"/>
    </source>
</evidence>
<name>A0A1A9ZPL4_GLOPL</name>
<dbReference type="EnsemblMetazoa" id="GPAI021074-RA">
    <property type="protein sequence ID" value="GPAI021074-PA"/>
    <property type="gene ID" value="GPAI021074"/>
</dbReference>
<accession>A0A1A9ZPL4</accession>
<reference evidence="1" key="2">
    <citation type="submission" date="2020-05" db="UniProtKB">
        <authorList>
            <consortium name="EnsemblMetazoa"/>
        </authorList>
    </citation>
    <scope>IDENTIFICATION</scope>
    <source>
        <strain evidence="1">IAEA</strain>
    </source>
</reference>
<organism evidence="1 2">
    <name type="scientific">Glossina pallidipes</name>
    <name type="common">Tsetse fly</name>
    <dbReference type="NCBI Taxonomy" id="7398"/>
    <lineage>
        <taxon>Eukaryota</taxon>
        <taxon>Metazoa</taxon>
        <taxon>Ecdysozoa</taxon>
        <taxon>Arthropoda</taxon>
        <taxon>Hexapoda</taxon>
        <taxon>Insecta</taxon>
        <taxon>Pterygota</taxon>
        <taxon>Neoptera</taxon>
        <taxon>Endopterygota</taxon>
        <taxon>Diptera</taxon>
        <taxon>Brachycera</taxon>
        <taxon>Muscomorpha</taxon>
        <taxon>Hippoboscoidea</taxon>
        <taxon>Glossinidae</taxon>
        <taxon>Glossina</taxon>
    </lineage>
</organism>
<protein>
    <submittedName>
        <fullName evidence="1">Uncharacterized protein</fullName>
    </submittedName>
</protein>
<dbReference type="VEuPathDB" id="VectorBase:GPAI021074"/>